<proteinExistence type="predicted"/>
<evidence type="ECO:0000313" key="2">
    <source>
        <dbReference type="Proteomes" id="UP000707071"/>
    </source>
</evidence>
<name>A0A9P7QQX5_9HYPO</name>
<dbReference type="Proteomes" id="UP000707071">
    <property type="component" value="Unassembled WGS sequence"/>
</dbReference>
<reference evidence="1 2" key="1">
    <citation type="journal article" date="2020" name="bioRxiv">
        <title>Whole genome comparisons of ergot fungi reveals the divergence and evolution of species within the genus Claviceps are the result of varying mechanisms driving genome evolution and host range expansion.</title>
        <authorList>
            <person name="Wyka S.A."/>
            <person name="Mondo S.J."/>
            <person name="Liu M."/>
            <person name="Dettman J."/>
            <person name="Nalam V."/>
            <person name="Broders K.D."/>
        </authorList>
    </citation>
    <scope>NUCLEOTIDE SEQUENCE [LARGE SCALE GENOMIC DNA]</scope>
    <source>
        <strain evidence="1 2">Clav52</strain>
    </source>
</reference>
<evidence type="ECO:0000313" key="1">
    <source>
        <dbReference type="EMBL" id="KAG6302786.1"/>
    </source>
</evidence>
<dbReference type="EMBL" id="SRRH01000018">
    <property type="protein sequence ID" value="KAG6302786.1"/>
    <property type="molecule type" value="Genomic_DNA"/>
</dbReference>
<keyword evidence="2" id="KW-1185">Reference proteome</keyword>
<dbReference type="AlphaFoldDB" id="A0A9P7QQX5"/>
<sequence>MSGDQARTPGDIDNCFLKQSWQCGITSSRRRLSVLPIFTFVAVIARCVEYHYFNLSTSTLRVRRAGAKDRRGPSSYDAALAAQILSPQRETHELIILQGKGLLQSSLLNNPGIVP</sequence>
<gene>
    <name evidence="1" type="ORF">E4U09_001930</name>
</gene>
<accession>A0A9P7QQX5</accession>
<protein>
    <submittedName>
        <fullName evidence="1">Uncharacterized protein</fullName>
    </submittedName>
</protein>
<comment type="caution">
    <text evidence="1">The sequence shown here is derived from an EMBL/GenBank/DDBJ whole genome shotgun (WGS) entry which is preliminary data.</text>
</comment>
<organism evidence="1 2">
    <name type="scientific">Claviceps aff. purpurea</name>
    <dbReference type="NCBI Taxonomy" id="1967640"/>
    <lineage>
        <taxon>Eukaryota</taxon>
        <taxon>Fungi</taxon>
        <taxon>Dikarya</taxon>
        <taxon>Ascomycota</taxon>
        <taxon>Pezizomycotina</taxon>
        <taxon>Sordariomycetes</taxon>
        <taxon>Hypocreomycetidae</taxon>
        <taxon>Hypocreales</taxon>
        <taxon>Clavicipitaceae</taxon>
        <taxon>Claviceps</taxon>
    </lineage>
</organism>